<gene>
    <name evidence="2" type="ORF">FKZ61_17740</name>
</gene>
<dbReference type="Proteomes" id="UP000317371">
    <property type="component" value="Unassembled WGS sequence"/>
</dbReference>
<dbReference type="RefSeq" id="WP_141611499.1">
    <property type="nucleotide sequence ID" value="NZ_VIGC02000026.1"/>
</dbReference>
<name>A0A540VBS9_9CHLR</name>
<dbReference type="InterPro" id="IPR003141">
    <property type="entry name" value="Pol/His_phosphatase_N"/>
</dbReference>
<evidence type="ECO:0000313" key="2">
    <source>
        <dbReference type="EMBL" id="TQE94221.1"/>
    </source>
</evidence>
<dbReference type="SUPFAM" id="SSF89550">
    <property type="entry name" value="PHP domain-like"/>
    <property type="match status" value="1"/>
</dbReference>
<comment type="caution">
    <text evidence="2">The sequence shown here is derived from an EMBL/GenBank/DDBJ whole genome shotgun (WGS) entry which is preliminary data.</text>
</comment>
<dbReference type="InterPro" id="IPR052018">
    <property type="entry name" value="PHP_domain"/>
</dbReference>
<protein>
    <submittedName>
        <fullName evidence="2">Phosphotransferase</fullName>
    </submittedName>
</protein>
<keyword evidence="3" id="KW-1185">Reference proteome</keyword>
<dbReference type="InParanoid" id="A0A540VBS9"/>
<dbReference type="EMBL" id="VIGC01000026">
    <property type="protein sequence ID" value="TQE94221.1"/>
    <property type="molecule type" value="Genomic_DNA"/>
</dbReference>
<dbReference type="NCBIfam" id="NF038032">
    <property type="entry name" value="CehA_McbA_metalo"/>
    <property type="match status" value="1"/>
</dbReference>
<dbReference type="SMART" id="SM00481">
    <property type="entry name" value="POLIIIAc"/>
    <property type="match status" value="1"/>
</dbReference>
<accession>A0A540VBS9</accession>
<dbReference type="PANTHER" id="PTHR42924:SF11">
    <property type="entry name" value="POLYMERASE_HISTIDINOL PHOSPHATASE N-TERMINAL DOMAIN-CONTAINING PROTEIN"/>
    <property type="match status" value="1"/>
</dbReference>
<dbReference type="GO" id="GO:0016740">
    <property type="term" value="F:transferase activity"/>
    <property type="evidence" value="ECO:0007669"/>
    <property type="project" value="UniProtKB-KW"/>
</dbReference>
<reference evidence="2 3" key="1">
    <citation type="submission" date="2019-06" db="EMBL/GenBank/DDBJ databases">
        <title>Genome sequence of Litorilinea aerophila BAA-2444.</title>
        <authorList>
            <person name="Maclea K.S."/>
            <person name="Maurais E.G."/>
            <person name="Iannazzi L.C."/>
        </authorList>
    </citation>
    <scope>NUCLEOTIDE SEQUENCE [LARGE SCALE GENOMIC DNA]</scope>
    <source>
        <strain evidence="2 3">ATCC BAA-2444</strain>
    </source>
</reference>
<organism evidence="2 3">
    <name type="scientific">Litorilinea aerophila</name>
    <dbReference type="NCBI Taxonomy" id="1204385"/>
    <lineage>
        <taxon>Bacteria</taxon>
        <taxon>Bacillati</taxon>
        <taxon>Chloroflexota</taxon>
        <taxon>Caldilineae</taxon>
        <taxon>Caldilineales</taxon>
        <taxon>Caldilineaceae</taxon>
        <taxon>Litorilinea</taxon>
    </lineage>
</organism>
<dbReference type="InterPro" id="IPR016195">
    <property type="entry name" value="Pol/histidinol_Pase-like"/>
</dbReference>
<dbReference type="GO" id="GO:0035312">
    <property type="term" value="F:5'-3' DNA exonuclease activity"/>
    <property type="evidence" value="ECO:0007669"/>
    <property type="project" value="TreeGrafter"/>
</dbReference>
<evidence type="ECO:0000259" key="1">
    <source>
        <dbReference type="SMART" id="SM00481"/>
    </source>
</evidence>
<sequence>MEHLPFHLPGRFWRGNLHTHSTRSDGGLTPEAVCQLYRENGYHFIALTDHFMARYEFPLVDTRPYRTDDFTTLLGAELHSGSTELGGLWHILAVGLPLDFAATPEEESGPELAQRALAAGAFVAAAHPQWYTLTEADILALGPIHAIEVFNGVAVDHNDRADSWHITDVLLSRGHRYFVYAADDFHGVRQRHDFARGWVYVKSEDLTPEALLAALKAGHFYSSTGPQIFDVRVVPGQEVYVRCSPAERIFVTGKGAASVSAAQPGLMEATLSLANFNSPYCRITVRDAHGGRAWTNPIWLEG</sequence>
<dbReference type="OrthoDB" id="9804333at2"/>
<dbReference type="PANTHER" id="PTHR42924">
    <property type="entry name" value="EXONUCLEASE"/>
    <property type="match status" value="1"/>
</dbReference>
<feature type="domain" description="Polymerase/histidinol phosphatase N-terminal" evidence="1">
    <location>
        <begin position="15"/>
        <end position="82"/>
    </location>
</feature>
<evidence type="ECO:0000313" key="3">
    <source>
        <dbReference type="Proteomes" id="UP000317371"/>
    </source>
</evidence>
<dbReference type="AlphaFoldDB" id="A0A540VBS9"/>
<proteinExistence type="predicted"/>
<dbReference type="GO" id="GO:0004534">
    <property type="term" value="F:5'-3' RNA exonuclease activity"/>
    <property type="evidence" value="ECO:0007669"/>
    <property type="project" value="TreeGrafter"/>
</dbReference>
<dbReference type="Gene3D" id="3.20.20.140">
    <property type="entry name" value="Metal-dependent hydrolases"/>
    <property type="match status" value="1"/>
</dbReference>
<keyword evidence="2" id="KW-0808">Transferase</keyword>